<dbReference type="Pfam" id="PF13469">
    <property type="entry name" value="Sulfotransfer_3"/>
    <property type="match status" value="1"/>
</dbReference>
<dbReference type="InterPro" id="IPR027417">
    <property type="entry name" value="P-loop_NTPase"/>
</dbReference>
<dbReference type="PANTHER" id="PTHR36451:SF1">
    <property type="entry name" value="OMEGA-HYDROXY-BETA-DIHYDROMENAQUINONE-9 SULFOTRANSFERASE STF3"/>
    <property type="match status" value="1"/>
</dbReference>
<accession>A0A7X1FAZ8</accession>
<organism evidence="1 2">
    <name type="scientific">Novosphingobium aerophilum</name>
    <dbReference type="NCBI Taxonomy" id="2839843"/>
    <lineage>
        <taxon>Bacteria</taxon>
        <taxon>Pseudomonadati</taxon>
        <taxon>Pseudomonadota</taxon>
        <taxon>Alphaproteobacteria</taxon>
        <taxon>Sphingomonadales</taxon>
        <taxon>Sphingomonadaceae</taxon>
        <taxon>Novosphingobium</taxon>
    </lineage>
</organism>
<proteinExistence type="predicted"/>
<dbReference type="EMBL" id="JACLAU010000066">
    <property type="protein sequence ID" value="MBC2653657.1"/>
    <property type="molecule type" value="Genomic_DNA"/>
</dbReference>
<dbReference type="SUPFAM" id="SSF52540">
    <property type="entry name" value="P-loop containing nucleoside triphosphate hydrolases"/>
    <property type="match status" value="1"/>
</dbReference>
<dbReference type="AlphaFoldDB" id="A0A7X1FAZ8"/>
<name>A0A7X1FAZ8_9SPHN</name>
<dbReference type="Gene3D" id="3.40.50.300">
    <property type="entry name" value="P-loop containing nucleotide triphosphate hydrolases"/>
    <property type="match status" value="1"/>
</dbReference>
<keyword evidence="2" id="KW-1185">Reference proteome</keyword>
<evidence type="ECO:0000313" key="1">
    <source>
        <dbReference type="EMBL" id="MBC2653657.1"/>
    </source>
</evidence>
<dbReference type="InterPro" id="IPR052736">
    <property type="entry name" value="Stf3_sulfotransferase"/>
</dbReference>
<evidence type="ECO:0000313" key="2">
    <source>
        <dbReference type="Proteomes" id="UP000520156"/>
    </source>
</evidence>
<comment type="caution">
    <text evidence="1">The sequence shown here is derived from an EMBL/GenBank/DDBJ whole genome shotgun (WGS) entry which is preliminary data.</text>
</comment>
<sequence>MNLTLDEILEGARGKTGGLPDPDSGSWREGLGILLRDHARENRLTERGWASVRNRYVDCLASRIVVDDWHRRHPDLASTPIERPVFILGMPRTGTTMLSYLFESDPAVRSMLRWEAYNLAPPAAPGALRSDPRCLAEVAKDEGILKAAAKVAAAHFEPGDSPTECVHLVAQDFRSMMLAVTTTTPTYHDWLLFTDMESAFAHRKRALQILQSTNPGRWVLKMPSDALFVRQIFKTFPDARVVWTHRDPYAAAASAFGMRGATRAFSEVDAGAEYMRRHFPLQFALHLARPLEVSRERPGDFYHLYYDTLIGDPVAEMRRLYRWLGDAFNPEAESGMTRWLAENPQNKHGKHLYSYEEWGLTRDDMTPYFADYLQVHPVAKAPLA</sequence>
<dbReference type="Proteomes" id="UP000520156">
    <property type="component" value="Unassembled WGS sequence"/>
</dbReference>
<dbReference type="PANTHER" id="PTHR36451">
    <property type="entry name" value="PAPS-DEPENDENT SULFOTRANSFERASE STF3"/>
    <property type="match status" value="1"/>
</dbReference>
<protein>
    <submittedName>
        <fullName evidence="1">Sulfotransferase</fullName>
    </submittedName>
</protein>
<dbReference type="RefSeq" id="WP_185685029.1">
    <property type="nucleotide sequence ID" value="NZ_JACLAU010000066.1"/>
</dbReference>
<gene>
    <name evidence="1" type="ORF">H7F49_18410</name>
</gene>
<dbReference type="GO" id="GO:0016740">
    <property type="term" value="F:transferase activity"/>
    <property type="evidence" value="ECO:0007669"/>
    <property type="project" value="UniProtKB-KW"/>
</dbReference>
<keyword evidence="1" id="KW-0808">Transferase</keyword>
<reference evidence="1 2" key="1">
    <citation type="submission" date="2020-08" db="EMBL/GenBank/DDBJ databases">
        <title>The genome sequence of Novosphingobium flavum 4Y4.</title>
        <authorList>
            <person name="Liu Y."/>
        </authorList>
    </citation>
    <scope>NUCLEOTIDE SEQUENCE [LARGE SCALE GENOMIC DNA]</scope>
    <source>
        <strain evidence="1 2">4Y4</strain>
    </source>
</reference>